<evidence type="ECO:0000313" key="2">
    <source>
        <dbReference type="Proteomes" id="UP000095751"/>
    </source>
</evidence>
<gene>
    <name evidence="1" type="ORF">FRACYDRAFT_141595</name>
</gene>
<keyword evidence="2" id="KW-1185">Reference proteome</keyword>
<dbReference type="EMBL" id="KV784382">
    <property type="protein sequence ID" value="OEU07980.1"/>
    <property type="molecule type" value="Genomic_DNA"/>
</dbReference>
<sequence length="176" mass="19831">QQITIDTLDWLENVVIQYNLCPFAEQSLLKNQLNIDVIQGSNQTDILAAVLGECLRLKDTPGTTLIVCPNLFPNNFIAYLEILNILTEGILPDNDLDGIIQIASFHPFFMFGDSDSDSSDNDDTTNIENYTNRSPYPIFHLLREAEVSYAVDSLDGDDSKVWKRNIAFLKTVEQTI</sequence>
<dbReference type="Proteomes" id="UP000095751">
    <property type="component" value="Unassembled WGS sequence"/>
</dbReference>
<protein>
    <submittedName>
        <fullName evidence="1">DUF1415-domain-containing protein</fullName>
    </submittedName>
</protein>
<dbReference type="KEGG" id="fcy:FRACYDRAFT_141595"/>
<dbReference type="AlphaFoldDB" id="A0A1E7EPR4"/>
<dbReference type="Pfam" id="PF07209">
    <property type="entry name" value="DUF1415"/>
    <property type="match status" value="1"/>
</dbReference>
<feature type="non-terminal residue" evidence="1">
    <location>
        <position position="1"/>
    </location>
</feature>
<organism evidence="1 2">
    <name type="scientific">Fragilariopsis cylindrus CCMP1102</name>
    <dbReference type="NCBI Taxonomy" id="635003"/>
    <lineage>
        <taxon>Eukaryota</taxon>
        <taxon>Sar</taxon>
        <taxon>Stramenopiles</taxon>
        <taxon>Ochrophyta</taxon>
        <taxon>Bacillariophyta</taxon>
        <taxon>Bacillariophyceae</taxon>
        <taxon>Bacillariophycidae</taxon>
        <taxon>Bacillariales</taxon>
        <taxon>Bacillariaceae</taxon>
        <taxon>Fragilariopsis</taxon>
    </lineage>
</organism>
<proteinExistence type="predicted"/>
<feature type="non-terminal residue" evidence="1">
    <location>
        <position position="176"/>
    </location>
</feature>
<reference evidence="1 2" key="1">
    <citation type="submission" date="2016-09" db="EMBL/GenBank/DDBJ databases">
        <title>Extensive genetic diversity and differential bi-allelic expression allows diatom success in the polar Southern Ocean.</title>
        <authorList>
            <consortium name="DOE Joint Genome Institute"/>
            <person name="Mock T."/>
            <person name="Otillar R.P."/>
            <person name="Strauss J."/>
            <person name="Dupont C."/>
            <person name="Frickenhaus S."/>
            <person name="Maumus F."/>
            <person name="Mcmullan M."/>
            <person name="Sanges R."/>
            <person name="Schmutz J."/>
            <person name="Toseland A."/>
            <person name="Valas R."/>
            <person name="Veluchamy A."/>
            <person name="Ward B.J."/>
            <person name="Allen A."/>
            <person name="Barry K."/>
            <person name="Falciatore A."/>
            <person name="Ferrante M."/>
            <person name="Fortunato A.E."/>
            <person name="Gloeckner G."/>
            <person name="Gruber A."/>
            <person name="Hipkin R."/>
            <person name="Janech M."/>
            <person name="Kroth P."/>
            <person name="Leese F."/>
            <person name="Lindquist E."/>
            <person name="Lyon B.R."/>
            <person name="Martin J."/>
            <person name="Mayer C."/>
            <person name="Parker M."/>
            <person name="Quesneville H."/>
            <person name="Raymond J."/>
            <person name="Uhlig C."/>
            <person name="Valentin K.U."/>
            <person name="Worden A.Z."/>
            <person name="Armbrust E.V."/>
            <person name="Bowler C."/>
            <person name="Green B."/>
            <person name="Moulton V."/>
            <person name="Van Oosterhout C."/>
            <person name="Grigoriev I."/>
        </authorList>
    </citation>
    <scope>NUCLEOTIDE SEQUENCE [LARGE SCALE GENOMIC DNA]</scope>
    <source>
        <strain evidence="1 2">CCMP1102</strain>
    </source>
</reference>
<dbReference type="InParanoid" id="A0A1E7EPR4"/>
<dbReference type="OrthoDB" id="42978at2759"/>
<name>A0A1E7EPR4_9STRA</name>
<evidence type="ECO:0000313" key="1">
    <source>
        <dbReference type="EMBL" id="OEU07980.1"/>
    </source>
</evidence>
<dbReference type="InterPro" id="IPR009858">
    <property type="entry name" value="DUF1415"/>
</dbReference>
<accession>A0A1E7EPR4</accession>